<proteinExistence type="inferred from homology"/>
<evidence type="ECO:0000313" key="5">
    <source>
        <dbReference type="EMBL" id="RGC35486.1"/>
    </source>
</evidence>
<dbReference type="GO" id="GO:0004022">
    <property type="term" value="F:alcohol dehydrogenase (NAD+) activity"/>
    <property type="evidence" value="ECO:0007669"/>
    <property type="project" value="TreeGrafter"/>
</dbReference>
<dbReference type="Gene3D" id="3.40.50.1970">
    <property type="match status" value="1"/>
</dbReference>
<name>A0A3E2X257_9FIRM</name>
<dbReference type="RefSeq" id="WP_025653801.1">
    <property type="nucleotide sequence ID" value="NZ_QVIA01000001.1"/>
</dbReference>
<evidence type="ECO:0000313" key="6">
    <source>
        <dbReference type="Proteomes" id="UP000261111"/>
    </source>
</evidence>
<dbReference type="Proteomes" id="UP000261111">
    <property type="component" value="Unassembled WGS sequence"/>
</dbReference>
<dbReference type="Pfam" id="PF25137">
    <property type="entry name" value="ADH_Fe_C"/>
    <property type="match status" value="1"/>
</dbReference>
<comment type="caution">
    <text evidence="5">The sequence shown here is derived from an EMBL/GenBank/DDBJ whole genome shotgun (WGS) entry which is preliminary data.</text>
</comment>
<reference evidence="5 6" key="1">
    <citation type="submission" date="2018-08" db="EMBL/GenBank/DDBJ databases">
        <title>A genome reference for cultivated species of the human gut microbiota.</title>
        <authorList>
            <person name="Zou Y."/>
            <person name="Xue W."/>
            <person name="Luo G."/>
        </authorList>
    </citation>
    <scope>NUCLEOTIDE SEQUENCE [LARGE SCALE GENOMIC DNA]</scope>
    <source>
        <strain evidence="5 6">AF19-21</strain>
    </source>
</reference>
<keyword evidence="2" id="KW-0560">Oxidoreductase</keyword>
<dbReference type="InterPro" id="IPR039697">
    <property type="entry name" value="Alcohol_dehydrogenase_Fe"/>
</dbReference>
<evidence type="ECO:0000256" key="2">
    <source>
        <dbReference type="ARBA" id="ARBA00023002"/>
    </source>
</evidence>
<dbReference type="PANTHER" id="PTHR11496:SF102">
    <property type="entry name" value="ALCOHOL DEHYDROGENASE 4"/>
    <property type="match status" value="1"/>
</dbReference>
<dbReference type="PANTHER" id="PTHR11496">
    <property type="entry name" value="ALCOHOL DEHYDROGENASE"/>
    <property type="match status" value="1"/>
</dbReference>
<comment type="similarity">
    <text evidence="1">Belongs to the iron-containing alcohol dehydrogenase family.</text>
</comment>
<dbReference type="FunFam" id="3.40.50.1970:FF:000003">
    <property type="entry name" value="Alcohol dehydrogenase, iron-containing"/>
    <property type="match status" value="1"/>
</dbReference>
<dbReference type="InterPro" id="IPR001670">
    <property type="entry name" value="ADH_Fe/GldA"/>
</dbReference>
<sequence length="382" mass="41462">MDYTFYQGVKVIPGIGSVNKIGELCRDTGCKKAFIVCDQGIKQSGIADRIEKLLEKSAIEYYEYAKVVSDPPASVIDEGAQICRENNCDCVIAVGGGSALDSAKGINILRFNPGRILDYAAKPMQVCRGLITIPTTSGTGSELSNGAIISDTEHNLKLPILCANCMSEYTILDPELTRGMPASLTMMTGLDVFSHAFEAYTAITANMMTDLVCEKIMETVIEYLPQVIKDGNNLAAREKMQAASSMGGWMLYNCCAHVGHSIAHVLGAHFHLAHGACCSYGLSNVIVEMADTQCEKIKKTGRLFGLTFDDDISSIEIASMVANKYKEFASELGLKPVEDCQLQTDTLDELVNEVVNEPFAGLAPFKVTHDVAERLLRSTLKL</sequence>
<dbReference type="CDD" id="cd14863">
    <property type="entry name" value="Fe-ADH-like"/>
    <property type="match status" value="1"/>
</dbReference>
<dbReference type="GO" id="GO:0046872">
    <property type="term" value="F:metal ion binding"/>
    <property type="evidence" value="ECO:0007669"/>
    <property type="project" value="InterPro"/>
</dbReference>
<dbReference type="InterPro" id="IPR056798">
    <property type="entry name" value="ADH_Fe_C"/>
</dbReference>
<dbReference type="AlphaFoldDB" id="A0A3E2X257"/>
<dbReference type="GeneID" id="93336314"/>
<evidence type="ECO:0000256" key="1">
    <source>
        <dbReference type="ARBA" id="ARBA00007358"/>
    </source>
</evidence>
<protein>
    <submittedName>
        <fullName evidence="5">Iron-containing alcohol dehydrogenase</fullName>
    </submittedName>
</protein>
<dbReference type="SUPFAM" id="SSF56796">
    <property type="entry name" value="Dehydroquinate synthase-like"/>
    <property type="match status" value="1"/>
</dbReference>
<feature type="domain" description="Alcohol dehydrogenase iron-type/glycerol dehydrogenase GldA" evidence="3">
    <location>
        <begin position="10"/>
        <end position="174"/>
    </location>
</feature>
<accession>A0A3E2X257</accession>
<dbReference type="Pfam" id="PF00465">
    <property type="entry name" value="Fe-ADH"/>
    <property type="match status" value="1"/>
</dbReference>
<evidence type="ECO:0000259" key="4">
    <source>
        <dbReference type="Pfam" id="PF25137"/>
    </source>
</evidence>
<gene>
    <name evidence="5" type="ORF">DWX41_00370</name>
</gene>
<dbReference type="Gene3D" id="1.20.1090.10">
    <property type="entry name" value="Dehydroquinate synthase-like - alpha domain"/>
    <property type="match status" value="1"/>
</dbReference>
<organism evidence="5 6">
    <name type="scientific">Hungatella hathewayi</name>
    <dbReference type="NCBI Taxonomy" id="154046"/>
    <lineage>
        <taxon>Bacteria</taxon>
        <taxon>Bacillati</taxon>
        <taxon>Bacillota</taxon>
        <taxon>Clostridia</taxon>
        <taxon>Lachnospirales</taxon>
        <taxon>Lachnospiraceae</taxon>
        <taxon>Hungatella</taxon>
    </lineage>
</organism>
<evidence type="ECO:0000259" key="3">
    <source>
        <dbReference type="Pfam" id="PF00465"/>
    </source>
</evidence>
<feature type="domain" description="Fe-containing alcohol dehydrogenase-like C-terminal" evidence="4">
    <location>
        <begin position="185"/>
        <end position="378"/>
    </location>
</feature>
<dbReference type="EMBL" id="QVIA01000001">
    <property type="protein sequence ID" value="RGC35486.1"/>
    <property type="molecule type" value="Genomic_DNA"/>
</dbReference>